<evidence type="ECO:0000313" key="1">
    <source>
        <dbReference type="EMBL" id="MBO8428051.1"/>
    </source>
</evidence>
<reference evidence="1" key="2">
    <citation type="journal article" date="2021" name="PeerJ">
        <title>Extensive microbial diversity within the chicken gut microbiome revealed by metagenomics and culture.</title>
        <authorList>
            <person name="Gilroy R."/>
            <person name="Ravi A."/>
            <person name="Getino M."/>
            <person name="Pursley I."/>
            <person name="Horton D.L."/>
            <person name="Alikhan N.F."/>
            <person name="Baker D."/>
            <person name="Gharbi K."/>
            <person name="Hall N."/>
            <person name="Watson M."/>
            <person name="Adriaenssens E.M."/>
            <person name="Foster-Nyarko E."/>
            <person name="Jarju S."/>
            <person name="Secka A."/>
            <person name="Antonio M."/>
            <person name="Oren A."/>
            <person name="Chaudhuri R.R."/>
            <person name="La Ragione R."/>
            <person name="Hildebrand F."/>
            <person name="Pallen M.J."/>
        </authorList>
    </citation>
    <scope>NUCLEOTIDE SEQUENCE</scope>
    <source>
        <strain evidence="1">11159</strain>
    </source>
</reference>
<comment type="caution">
    <text evidence="1">The sequence shown here is derived from an EMBL/GenBank/DDBJ whole genome shotgun (WGS) entry which is preliminary data.</text>
</comment>
<dbReference type="PANTHER" id="PTHR11669:SF8">
    <property type="entry name" value="DNA POLYMERASE III SUBUNIT DELTA"/>
    <property type="match status" value="1"/>
</dbReference>
<dbReference type="Gene3D" id="3.40.50.300">
    <property type="entry name" value="P-loop containing nucleotide triphosphate hydrolases"/>
    <property type="match status" value="1"/>
</dbReference>
<dbReference type="AlphaFoldDB" id="A0A9D9DIU2"/>
<sequence length="326" mass="37732">MEIIEYLEKNQQIPYKIFENALLGHKFFHAYLLSGSQGTPLLDIAKFLAKSMLCENAHPFACNTCNTCKRIEENIYGDLILIDGKKGSILKDEISTLIDSFSLTASEKKGIKIYIINIVENMNVEATNALLKFLEEPPLDTYAILTTFNKYRILPTILSRCEIINFSLLNQKYLIDESLKLGVAIDDCELLSFFYNDPSYILKISQDEDYLISKNDILELFKNIENKENLRFFIEHNLLPKLKGKETIRYFYDNTIVFFKEALKYKSNKTTILNSYVNILKEIINNVSNLDRSILILINSRNELNFNLNTSLLILESLLETFEVHK</sequence>
<dbReference type="GO" id="GO:0006261">
    <property type="term" value="P:DNA-templated DNA replication"/>
    <property type="evidence" value="ECO:0007669"/>
    <property type="project" value="TreeGrafter"/>
</dbReference>
<evidence type="ECO:0000313" key="2">
    <source>
        <dbReference type="Proteomes" id="UP000823613"/>
    </source>
</evidence>
<protein>
    <submittedName>
        <fullName evidence="1">DNA polymerase III subunit</fullName>
    </submittedName>
</protein>
<proteinExistence type="predicted"/>
<dbReference type="InterPro" id="IPR027417">
    <property type="entry name" value="P-loop_NTPase"/>
</dbReference>
<gene>
    <name evidence="1" type="ORF">IAC58_05880</name>
</gene>
<organism evidence="1 2">
    <name type="scientific">Candidatus Onthovivens merdipullorum</name>
    <dbReference type="NCBI Taxonomy" id="2840889"/>
    <lineage>
        <taxon>Bacteria</taxon>
        <taxon>Bacillati</taxon>
        <taxon>Bacillota</taxon>
        <taxon>Bacilli</taxon>
        <taxon>Bacillales</taxon>
        <taxon>Candidatus Onthovivens</taxon>
    </lineage>
</organism>
<name>A0A9D9DIU2_9BACL</name>
<accession>A0A9D9DIU2</accession>
<reference evidence="1" key="1">
    <citation type="submission" date="2020-10" db="EMBL/GenBank/DDBJ databases">
        <authorList>
            <person name="Gilroy R."/>
        </authorList>
    </citation>
    <scope>NUCLEOTIDE SEQUENCE</scope>
    <source>
        <strain evidence="1">11159</strain>
    </source>
</reference>
<dbReference type="PANTHER" id="PTHR11669">
    <property type="entry name" value="REPLICATION FACTOR C / DNA POLYMERASE III GAMMA-TAU SUBUNIT"/>
    <property type="match status" value="1"/>
</dbReference>
<dbReference type="SUPFAM" id="SSF52540">
    <property type="entry name" value="P-loop containing nucleoside triphosphate hydrolases"/>
    <property type="match status" value="1"/>
</dbReference>
<dbReference type="InterPro" id="IPR050238">
    <property type="entry name" value="DNA_Rep/Repair_Clamp_Loader"/>
</dbReference>
<dbReference type="Proteomes" id="UP000823613">
    <property type="component" value="Unassembled WGS sequence"/>
</dbReference>
<dbReference type="Pfam" id="PF13177">
    <property type="entry name" value="DNA_pol3_delta2"/>
    <property type="match status" value="1"/>
</dbReference>
<dbReference type="EMBL" id="JADIMY010000117">
    <property type="protein sequence ID" value="MBO8428051.1"/>
    <property type="molecule type" value="Genomic_DNA"/>
</dbReference>